<protein>
    <submittedName>
        <fullName evidence="1">Phage tail protein</fullName>
    </submittedName>
</protein>
<gene>
    <name evidence="1" type="ORF">DWZ89_02305</name>
</gene>
<dbReference type="Pfam" id="PF05489">
    <property type="entry name" value="Phage_tail_X"/>
    <property type="match status" value="1"/>
</dbReference>
<dbReference type="AlphaFoldDB" id="A0A3E2TEL1"/>
<name>A0A3E2TEL1_9FIRM</name>
<comment type="caution">
    <text evidence="1">The sequence shown here is derived from an EMBL/GenBank/DDBJ whole genome shotgun (WGS) entry which is preliminary data.</text>
</comment>
<dbReference type="Proteomes" id="UP000261140">
    <property type="component" value="Unassembled WGS sequence"/>
</dbReference>
<accession>A0A3E2TEL1</accession>
<proteinExistence type="predicted"/>
<reference evidence="1 2" key="1">
    <citation type="submission" date="2018-08" db="EMBL/GenBank/DDBJ databases">
        <title>A genome reference for cultivated species of the human gut microbiota.</title>
        <authorList>
            <person name="Zou Y."/>
            <person name="Xue W."/>
            <person name="Luo G."/>
        </authorList>
    </citation>
    <scope>NUCLEOTIDE SEQUENCE [LARGE SCALE GENOMIC DNA]</scope>
    <source>
        <strain evidence="1 2">AF36-11AT</strain>
    </source>
</reference>
<sequence>MALDYTTKSGDTWDLIALNVYGSELKADWLMQNNPELIHIVRFDSGTVLSTPELPEEKSGDLPPWKAGA</sequence>
<dbReference type="EMBL" id="QVEQ01000001">
    <property type="protein sequence ID" value="RGB73639.1"/>
    <property type="molecule type" value="Genomic_DNA"/>
</dbReference>
<dbReference type="RefSeq" id="WP_117504292.1">
    <property type="nucleotide sequence ID" value="NZ_QVEQ01000001.1"/>
</dbReference>
<evidence type="ECO:0000313" key="1">
    <source>
        <dbReference type="EMBL" id="RGB73639.1"/>
    </source>
</evidence>
<organism evidence="1 2">
    <name type="scientific">Faecalibacterium prausnitzii</name>
    <dbReference type="NCBI Taxonomy" id="853"/>
    <lineage>
        <taxon>Bacteria</taxon>
        <taxon>Bacillati</taxon>
        <taxon>Bacillota</taxon>
        <taxon>Clostridia</taxon>
        <taxon>Eubacteriales</taxon>
        <taxon>Oscillospiraceae</taxon>
        <taxon>Faecalibacterium</taxon>
    </lineage>
</organism>
<dbReference type="InterPro" id="IPR008861">
    <property type="entry name" value="GpX-like"/>
</dbReference>
<evidence type="ECO:0000313" key="2">
    <source>
        <dbReference type="Proteomes" id="UP000261140"/>
    </source>
</evidence>